<evidence type="ECO:0000313" key="13">
    <source>
        <dbReference type="EMBL" id="MBA8823280.1"/>
    </source>
</evidence>
<evidence type="ECO:0000256" key="9">
    <source>
        <dbReference type="ARBA" id="ARBA00023049"/>
    </source>
</evidence>
<sequence length="429" mass="46810">MILVILGIVIFFLGLLLSIAWHELGHLSTAKMFGIKVNQYMVGFGRTIFSRKGRETEYGVKAIPFGGYIRMIGMFPPKKDEAYGRTASSSPWRSMVEDARQAVAEEVRPEEAHRQFYQRSPWKRIIVMFAGPFMNLLLAFGIFTGILMGYGLPEPTTTVKSVSECVVSAKAQVEQGECPPGAPKSPAAEAGLRLGDEIVAFNGEPVRSWNQLQTSIRNASGTVSLTVERDGQRRTLTPTLMQSTQPKIGEQDEYVKVGFLGFSPTRHLVQQGFGDVVGRVGEMVGMTAQKIVQLPQRVPGLVGAIAGQEREDDSPMGIVGVSRIGGQVLSYDEASIGARLITMLNLLAAVNLSLFALNMLPILPLDGGHIAGALWESIRRKFARLVRRPDPGPFDTAKLMPLAYGVSLVFIAYSLLVLVADVVNPVTLY</sequence>
<comment type="similarity">
    <text evidence="3">Belongs to the peptidase M50B family.</text>
</comment>
<name>A0A839DQP2_9PSEU</name>
<evidence type="ECO:0000256" key="6">
    <source>
        <dbReference type="ARBA" id="ARBA00022801"/>
    </source>
</evidence>
<dbReference type="InterPro" id="IPR008915">
    <property type="entry name" value="Peptidase_M50"/>
</dbReference>
<dbReference type="Gene3D" id="2.30.42.10">
    <property type="match status" value="1"/>
</dbReference>
<dbReference type="Proteomes" id="UP000569329">
    <property type="component" value="Unassembled WGS sequence"/>
</dbReference>
<evidence type="ECO:0000256" key="11">
    <source>
        <dbReference type="SAM" id="Phobius"/>
    </source>
</evidence>
<organism evidence="13 14">
    <name type="scientific">Halosaccharopolyspora lacisalsi</name>
    <dbReference type="NCBI Taxonomy" id="1000566"/>
    <lineage>
        <taxon>Bacteria</taxon>
        <taxon>Bacillati</taxon>
        <taxon>Actinomycetota</taxon>
        <taxon>Actinomycetes</taxon>
        <taxon>Pseudonocardiales</taxon>
        <taxon>Pseudonocardiaceae</taxon>
        <taxon>Halosaccharopolyspora</taxon>
    </lineage>
</organism>
<evidence type="ECO:0000256" key="3">
    <source>
        <dbReference type="ARBA" id="ARBA00007931"/>
    </source>
</evidence>
<keyword evidence="9" id="KW-0482">Metalloprotease</keyword>
<evidence type="ECO:0000256" key="7">
    <source>
        <dbReference type="ARBA" id="ARBA00022833"/>
    </source>
</evidence>
<dbReference type="AlphaFoldDB" id="A0A839DQP2"/>
<dbReference type="SMART" id="SM00228">
    <property type="entry name" value="PDZ"/>
    <property type="match status" value="1"/>
</dbReference>
<feature type="transmembrane region" description="Helical" evidence="11">
    <location>
        <begin position="402"/>
        <end position="423"/>
    </location>
</feature>
<evidence type="ECO:0000256" key="8">
    <source>
        <dbReference type="ARBA" id="ARBA00022989"/>
    </source>
</evidence>
<keyword evidence="5 11" id="KW-0812">Transmembrane</keyword>
<reference evidence="13 14" key="1">
    <citation type="submission" date="2020-07" db="EMBL/GenBank/DDBJ databases">
        <title>Sequencing the genomes of 1000 actinobacteria strains.</title>
        <authorList>
            <person name="Klenk H.-P."/>
        </authorList>
    </citation>
    <scope>NUCLEOTIDE SEQUENCE [LARGE SCALE GENOMIC DNA]</scope>
    <source>
        <strain evidence="13 14">DSM 45975</strain>
    </source>
</reference>
<dbReference type="InterPro" id="IPR041489">
    <property type="entry name" value="PDZ_6"/>
</dbReference>
<keyword evidence="14" id="KW-1185">Reference proteome</keyword>
<feature type="domain" description="PDZ" evidence="12">
    <location>
        <begin position="183"/>
        <end position="231"/>
    </location>
</feature>
<dbReference type="GO" id="GO:0006508">
    <property type="term" value="P:proteolysis"/>
    <property type="evidence" value="ECO:0007669"/>
    <property type="project" value="UniProtKB-KW"/>
</dbReference>
<dbReference type="SUPFAM" id="SSF50156">
    <property type="entry name" value="PDZ domain-like"/>
    <property type="match status" value="1"/>
</dbReference>
<dbReference type="PROSITE" id="PS50106">
    <property type="entry name" value="PDZ"/>
    <property type="match status" value="1"/>
</dbReference>
<evidence type="ECO:0000256" key="2">
    <source>
        <dbReference type="ARBA" id="ARBA00004141"/>
    </source>
</evidence>
<dbReference type="InterPro" id="IPR004387">
    <property type="entry name" value="Pept_M50_Zn"/>
</dbReference>
<dbReference type="CDD" id="cd06163">
    <property type="entry name" value="S2P-M50_PDZ_RseP-like"/>
    <property type="match status" value="1"/>
</dbReference>
<proteinExistence type="inferred from homology"/>
<evidence type="ECO:0000256" key="1">
    <source>
        <dbReference type="ARBA" id="ARBA00001947"/>
    </source>
</evidence>
<gene>
    <name evidence="13" type="ORF">FHX42_000609</name>
</gene>
<evidence type="ECO:0000256" key="5">
    <source>
        <dbReference type="ARBA" id="ARBA00022692"/>
    </source>
</evidence>
<dbReference type="RefSeq" id="WP_328795868.1">
    <property type="nucleotide sequence ID" value="NZ_JACGWZ010000001.1"/>
</dbReference>
<comment type="cofactor">
    <cofactor evidence="1">
        <name>Zn(2+)</name>
        <dbReference type="ChEBI" id="CHEBI:29105"/>
    </cofactor>
</comment>
<accession>A0A839DQP2</accession>
<protein>
    <submittedName>
        <fullName evidence="13">Membrane-associated protease RseP (Regulator of RpoE activity)</fullName>
    </submittedName>
</protein>
<dbReference type="InterPro" id="IPR001478">
    <property type="entry name" value="PDZ"/>
</dbReference>
<dbReference type="PANTHER" id="PTHR42837">
    <property type="entry name" value="REGULATOR OF SIGMA-E PROTEASE RSEP"/>
    <property type="match status" value="1"/>
</dbReference>
<comment type="subcellular location">
    <subcellularLocation>
        <location evidence="2">Membrane</location>
        <topology evidence="2">Multi-pass membrane protein</topology>
    </subcellularLocation>
</comment>
<keyword evidence="4 13" id="KW-0645">Protease</keyword>
<comment type="caution">
    <text evidence="13">The sequence shown here is derived from an EMBL/GenBank/DDBJ whole genome shotgun (WGS) entry which is preliminary data.</text>
</comment>
<evidence type="ECO:0000256" key="10">
    <source>
        <dbReference type="ARBA" id="ARBA00023136"/>
    </source>
</evidence>
<feature type="transmembrane region" description="Helical" evidence="11">
    <location>
        <begin position="340"/>
        <end position="360"/>
    </location>
</feature>
<evidence type="ECO:0000259" key="12">
    <source>
        <dbReference type="PROSITE" id="PS50106"/>
    </source>
</evidence>
<dbReference type="GO" id="GO:0004222">
    <property type="term" value="F:metalloendopeptidase activity"/>
    <property type="evidence" value="ECO:0007669"/>
    <property type="project" value="InterPro"/>
</dbReference>
<evidence type="ECO:0000313" key="14">
    <source>
        <dbReference type="Proteomes" id="UP000569329"/>
    </source>
</evidence>
<keyword evidence="8 11" id="KW-1133">Transmembrane helix</keyword>
<dbReference type="CDD" id="cd23081">
    <property type="entry name" value="cpPDZ_EcRseP-like"/>
    <property type="match status" value="1"/>
</dbReference>
<dbReference type="PANTHER" id="PTHR42837:SF2">
    <property type="entry name" value="MEMBRANE METALLOPROTEASE ARASP2, CHLOROPLASTIC-RELATED"/>
    <property type="match status" value="1"/>
</dbReference>
<keyword evidence="7" id="KW-0862">Zinc</keyword>
<dbReference type="EMBL" id="JACGWZ010000001">
    <property type="protein sequence ID" value="MBA8823280.1"/>
    <property type="molecule type" value="Genomic_DNA"/>
</dbReference>
<dbReference type="GO" id="GO:0016020">
    <property type="term" value="C:membrane"/>
    <property type="evidence" value="ECO:0007669"/>
    <property type="project" value="UniProtKB-SubCell"/>
</dbReference>
<evidence type="ECO:0000256" key="4">
    <source>
        <dbReference type="ARBA" id="ARBA00022670"/>
    </source>
</evidence>
<dbReference type="Pfam" id="PF17820">
    <property type="entry name" value="PDZ_6"/>
    <property type="match status" value="1"/>
</dbReference>
<keyword evidence="10 11" id="KW-0472">Membrane</keyword>
<dbReference type="InterPro" id="IPR036034">
    <property type="entry name" value="PDZ_sf"/>
</dbReference>
<keyword evidence="6" id="KW-0378">Hydrolase</keyword>
<feature type="transmembrane region" description="Helical" evidence="11">
    <location>
        <begin position="125"/>
        <end position="150"/>
    </location>
</feature>
<dbReference type="Pfam" id="PF02163">
    <property type="entry name" value="Peptidase_M50"/>
    <property type="match status" value="1"/>
</dbReference>